<dbReference type="PANTHER" id="PTHR12780">
    <property type="entry name" value="RNA POLYMERASE III DNA DIRECTED , 39KD SUBUNIT-RELATED"/>
    <property type="match status" value="1"/>
</dbReference>
<proteinExistence type="inferred from homology"/>
<comment type="similarity">
    <text evidence="2">Belongs to the eukaryotic RPC34/RPC39 RNA polymerase subunit family.</text>
</comment>
<evidence type="ECO:0000313" key="6">
    <source>
        <dbReference type="EMBL" id="KAF5747216.1"/>
    </source>
</evidence>
<dbReference type="OrthoDB" id="613763at2759"/>
<keyword evidence="3 6" id="KW-0240">DNA-directed RNA polymerase</keyword>
<gene>
    <name evidence="6" type="ORF">HS088_TW06G01397</name>
</gene>
<evidence type="ECO:0000256" key="3">
    <source>
        <dbReference type="ARBA" id="ARBA00022478"/>
    </source>
</evidence>
<dbReference type="GO" id="GO:0006383">
    <property type="term" value="P:transcription by RNA polymerase III"/>
    <property type="evidence" value="ECO:0007669"/>
    <property type="project" value="InterPro"/>
</dbReference>
<dbReference type="EMBL" id="JAAARO010000006">
    <property type="protein sequence ID" value="KAF5747216.1"/>
    <property type="molecule type" value="Genomic_DNA"/>
</dbReference>
<evidence type="ECO:0000256" key="2">
    <source>
        <dbReference type="ARBA" id="ARBA00011038"/>
    </source>
</evidence>
<dbReference type="Proteomes" id="UP000593562">
    <property type="component" value="Unassembled WGS sequence"/>
</dbReference>
<comment type="subcellular location">
    <subcellularLocation>
        <location evidence="1">Nucleus</location>
    </subcellularLocation>
</comment>
<dbReference type="InterPro" id="IPR007832">
    <property type="entry name" value="RNA_pol_Rpc34"/>
</dbReference>
<dbReference type="Gene3D" id="1.10.10.10">
    <property type="entry name" value="Winged helix-like DNA-binding domain superfamily/Winged helix DNA-binding domain"/>
    <property type="match status" value="1"/>
</dbReference>
<evidence type="ECO:0000256" key="4">
    <source>
        <dbReference type="ARBA" id="ARBA00023163"/>
    </source>
</evidence>
<accession>A0A7J7DMA4</accession>
<dbReference type="InterPro" id="IPR036390">
    <property type="entry name" value="WH_DNA-bd_sf"/>
</dbReference>
<dbReference type="FunCoup" id="A0A7J7DMA4">
    <property type="interactions" value="3698"/>
</dbReference>
<dbReference type="InterPro" id="IPR016049">
    <property type="entry name" value="RNA_pol_Rpc34-like"/>
</dbReference>
<organism evidence="6 7">
    <name type="scientific">Tripterygium wilfordii</name>
    <name type="common">Thunder God vine</name>
    <dbReference type="NCBI Taxonomy" id="458696"/>
    <lineage>
        <taxon>Eukaryota</taxon>
        <taxon>Viridiplantae</taxon>
        <taxon>Streptophyta</taxon>
        <taxon>Embryophyta</taxon>
        <taxon>Tracheophyta</taxon>
        <taxon>Spermatophyta</taxon>
        <taxon>Magnoliopsida</taxon>
        <taxon>eudicotyledons</taxon>
        <taxon>Gunneridae</taxon>
        <taxon>Pentapetalae</taxon>
        <taxon>rosids</taxon>
        <taxon>fabids</taxon>
        <taxon>Celastrales</taxon>
        <taxon>Celastraceae</taxon>
        <taxon>Tripterygium</taxon>
    </lineage>
</organism>
<dbReference type="AlphaFoldDB" id="A0A7J7DMA4"/>
<dbReference type="SUPFAM" id="SSF46785">
    <property type="entry name" value="Winged helix' DNA-binding domain"/>
    <property type="match status" value="1"/>
</dbReference>
<protein>
    <submittedName>
        <fullName evidence="6">Putative DNA-directed RNA polymerase III subunit F</fullName>
    </submittedName>
</protein>
<dbReference type="Pfam" id="PF05158">
    <property type="entry name" value="RNA_pol_Rpc34"/>
    <property type="match status" value="2"/>
</dbReference>
<reference evidence="6 7" key="1">
    <citation type="journal article" date="2020" name="Nat. Commun.">
        <title>Genome of Tripterygium wilfordii and identification of cytochrome P450 involved in triptolide biosynthesis.</title>
        <authorList>
            <person name="Tu L."/>
            <person name="Su P."/>
            <person name="Zhang Z."/>
            <person name="Gao L."/>
            <person name="Wang J."/>
            <person name="Hu T."/>
            <person name="Zhou J."/>
            <person name="Zhang Y."/>
            <person name="Zhao Y."/>
            <person name="Liu Y."/>
            <person name="Song Y."/>
            <person name="Tong Y."/>
            <person name="Lu Y."/>
            <person name="Yang J."/>
            <person name="Xu C."/>
            <person name="Jia M."/>
            <person name="Peters R.J."/>
            <person name="Huang L."/>
            <person name="Gao W."/>
        </authorList>
    </citation>
    <scope>NUCLEOTIDE SEQUENCE [LARGE SCALE GENOMIC DNA]</scope>
    <source>
        <strain evidence="7">cv. XIE 37</strain>
        <tissue evidence="6">Leaf</tissue>
    </source>
</reference>
<dbReference type="GO" id="GO:0005654">
    <property type="term" value="C:nucleoplasm"/>
    <property type="evidence" value="ECO:0007669"/>
    <property type="project" value="UniProtKB-ARBA"/>
</dbReference>
<dbReference type="GO" id="GO:0005737">
    <property type="term" value="C:cytoplasm"/>
    <property type="evidence" value="ECO:0007669"/>
    <property type="project" value="UniProtKB-ARBA"/>
</dbReference>
<dbReference type="GO" id="GO:0005666">
    <property type="term" value="C:RNA polymerase III complex"/>
    <property type="evidence" value="ECO:0007669"/>
    <property type="project" value="InterPro"/>
</dbReference>
<dbReference type="InterPro" id="IPR036388">
    <property type="entry name" value="WH-like_DNA-bd_sf"/>
</dbReference>
<dbReference type="FunFam" id="1.10.10.10:FF:000116">
    <property type="entry name" value="DNA-directed RNA polymerase III subunit RPC6"/>
    <property type="match status" value="1"/>
</dbReference>
<keyword evidence="4" id="KW-0804">Transcription</keyword>
<evidence type="ECO:0000256" key="5">
    <source>
        <dbReference type="ARBA" id="ARBA00023242"/>
    </source>
</evidence>
<evidence type="ECO:0000313" key="7">
    <source>
        <dbReference type="Proteomes" id="UP000593562"/>
    </source>
</evidence>
<comment type="caution">
    <text evidence="6">The sequence shown here is derived from an EMBL/GenBank/DDBJ whole genome shotgun (WGS) entry which is preliminary data.</text>
</comment>
<name>A0A7J7DMA4_TRIWF</name>
<keyword evidence="7" id="KW-1185">Reference proteome</keyword>
<keyword evidence="5" id="KW-0539">Nucleus</keyword>
<sequence>MVGSQGPLPIKRRRPVSSSPANALTEHELIVLKVIESKEDMGIWLRDLKREAHIPDTAVTKALKSIQAKNLIKEVKTVKNSGRKHYMASQFEPSKEITGGDWYAGGSLDVDFIKCLKELCISFIRQLKVATIEGVTNRLRGSGALEVELTSQQIEEILRALVLDNEIMEVRSNGSGDCSSIPVGKVCYKLTSKRRAAAEPKIGAFASIPCGVCTQISLCTPGGVISPETCVYYKEWLEF</sequence>
<dbReference type="InParanoid" id="A0A7J7DMA4"/>
<evidence type="ECO:0000256" key="1">
    <source>
        <dbReference type="ARBA" id="ARBA00004123"/>
    </source>
</evidence>